<comment type="caution">
    <text evidence="2">The sequence shown here is derived from an EMBL/GenBank/DDBJ whole genome shotgun (WGS) entry which is preliminary data.</text>
</comment>
<evidence type="ECO:0000313" key="3">
    <source>
        <dbReference type="Proteomes" id="UP001596227"/>
    </source>
</evidence>
<keyword evidence="1" id="KW-1133">Transmembrane helix</keyword>
<keyword evidence="3" id="KW-1185">Reference proteome</keyword>
<proteinExistence type="predicted"/>
<keyword evidence="1" id="KW-0472">Membrane</keyword>
<protein>
    <submittedName>
        <fullName evidence="2">Uncharacterized protein</fullName>
    </submittedName>
</protein>
<organism evidence="2 3">
    <name type="scientific">Lactiplantibacillus daoliensis</name>
    <dbReference type="NCBI Taxonomy" id="2559916"/>
    <lineage>
        <taxon>Bacteria</taxon>
        <taxon>Bacillati</taxon>
        <taxon>Bacillota</taxon>
        <taxon>Bacilli</taxon>
        <taxon>Lactobacillales</taxon>
        <taxon>Lactobacillaceae</taxon>
        <taxon>Lactiplantibacillus</taxon>
    </lineage>
</organism>
<dbReference type="EMBL" id="JBHSSB010000015">
    <property type="protein sequence ID" value="MFC6295024.1"/>
    <property type="molecule type" value="Genomic_DNA"/>
</dbReference>
<evidence type="ECO:0000256" key="1">
    <source>
        <dbReference type="SAM" id="Phobius"/>
    </source>
</evidence>
<name>A0ABW1UGQ4_9LACO</name>
<keyword evidence="1" id="KW-0812">Transmembrane</keyword>
<dbReference type="RefSeq" id="WP_137606749.1">
    <property type="nucleotide sequence ID" value="NZ_BJDH01000002.1"/>
</dbReference>
<evidence type="ECO:0000313" key="2">
    <source>
        <dbReference type="EMBL" id="MFC6295024.1"/>
    </source>
</evidence>
<accession>A0ABW1UGQ4</accession>
<feature type="transmembrane region" description="Helical" evidence="1">
    <location>
        <begin position="41"/>
        <end position="70"/>
    </location>
</feature>
<dbReference type="Proteomes" id="UP001596227">
    <property type="component" value="Unassembled WGS sequence"/>
</dbReference>
<reference evidence="3" key="1">
    <citation type="journal article" date="2019" name="Int. J. Syst. Evol. Microbiol.">
        <title>The Global Catalogue of Microorganisms (GCM) 10K type strain sequencing project: providing services to taxonomists for standard genome sequencing and annotation.</title>
        <authorList>
            <consortium name="The Broad Institute Genomics Platform"/>
            <consortium name="The Broad Institute Genome Sequencing Center for Infectious Disease"/>
            <person name="Wu L."/>
            <person name="Ma J."/>
        </authorList>
    </citation>
    <scope>NUCLEOTIDE SEQUENCE [LARGE SCALE GENOMIC DNA]</scope>
    <source>
        <strain evidence="3">CCM 8934</strain>
    </source>
</reference>
<feature type="transmembrane region" description="Helical" evidence="1">
    <location>
        <begin position="6"/>
        <end position="29"/>
    </location>
</feature>
<sequence>MTKLFLQIVIGLGITAVGVYEIYAARLYLKQLKANVNADTSIFAALALWSGFTFGAILTLGGLSFLFGAYS</sequence>
<gene>
    <name evidence="2" type="ORF">ACFQH1_07390</name>
</gene>